<dbReference type="EMBL" id="JAPFFF010000014">
    <property type="protein sequence ID" value="KAK8870387.1"/>
    <property type="molecule type" value="Genomic_DNA"/>
</dbReference>
<comment type="caution">
    <text evidence="2">The sequence shown here is derived from an EMBL/GenBank/DDBJ whole genome shotgun (WGS) entry which is preliminary data.</text>
</comment>
<feature type="compositionally biased region" description="Polar residues" evidence="1">
    <location>
        <begin position="88"/>
        <end position="99"/>
    </location>
</feature>
<evidence type="ECO:0000256" key="1">
    <source>
        <dbReference type="SAM" id="MobiDB-lite"/>
    </source>
</evidence>
<sequence>MVPEYDPRRKRSIQEDVRRNMKKSDTSKTIKKQEKDDDAVEIQKKKKKEEEPKPQLSPSCIYLDQQKNKVANEVPKKQSKPAFGETIKVSTSPRQPTKS</sequence>
<name>A0ABR2IXR1_9EUKA</name>
<protein>
    <submittedName>
        <fullName evidence="2">Uncharacterized protein</fullName>
    </submittedName>
</protein>
<reference evidence="2 3" key="1">
    <citation type="submission" date="2024-04" db="EMBL/GenBank/DDBJ databases">
        <title>Tritrichomonas musculus Genome.</title>
        <authorList>
            <person name="Alves-Ferreira E."/>
            <person name="Grigg M."/>
            <person name="Lorenzi H."/>
            <person name="Galac M."/>
        </authorList>
    </citation>
    <scope>NUCLEOTIDE SEQUENCE [LARGE SCALE GENOMIC DNA]</scope>
    <source>
        <strain evidence="2 3">EAF2021</strain>
    </source>
</reference>
<feature type="region of interest" description="Disordered" evidence="1">
    <location>
        <begin position="1"/>
        <end position="99"/>
    </location>
</feature>
<keyword evidence="3" id="KW-1185">Reference proteome</keyword>
<accession>A0ABR2IXR1</accession>
<organism evidence="2 3">
    <name type="scientific">Tritrichomonas musculus</name>
    <dbReference type="NCBI Taxonomy" id="1915356"/>
    <lineage>
        <taxon>Eukaryota</taxon>
        <taxon>Metamonada</taxon>
        <taxon>Parabasalia</taxon>
        <taxon>Tritrichomonadida</taxon>
        <taxon>Tritrichomonadidae</taxon>
        <taxon>Tritrichomonas</taxon>
    </lineage>
</organism>
<proteinExistence type="predicted"/>
<evidence type="ECO:0000313" key="3">
    <source>
        <dbReference type="Proteomes" id="UP001470230"/>
    </source>
</evidence>
<dbReference type="Proteomes" id="UP001470230">
    <property type="component" value="Unassembled WGS sequence"/>
</dbReference>
<evidence type="ECO:0000313" key="2">
    <source>
        <dbReference type="EMBL" id="KAK8870387.1"/>
    </source>
</evidence>
<feature type="compositionally biased region" description="Basic and acidic residues" evidence="1">
    <location>
        <begin position="12"/>
        <end position="35"/>
    </location>
</feature>
<gene>
    <name evidence="2" type="ORF">M9Y10_008269</name>
</gene>